<evidence type="ECO:0000313" key="18">
    <source>
        <dbReference type="Proteomes" id="UP000460298"/>
    </source>
</evidence>
<dbReference type="Pfam" id="PF13450">
    <property type="entry name" value="NAD_binding_8"/>
    <property type="match status" value="1"/>
</dbReference>
<sequence>MSFDFDVIVIGSGFGGSVMTLRLAEKGHRVCLLERGRRYGMHEFPRRMNEFREGVFWDPEDAKYGFMEFDAYPKSDAFSVRASGLGGGSLIYANVLYRMPADFFAGWPSGITRSVLDPYYDRVENTMEASPYPFETDPYYRDTPKAHWMKQVSAKLADASDTLVPHQFHFPKLAVRFEGDFPGHQTVNSHGVIQSKCNKCGECDIGCNIHAKNTLDLNYIARACNQSLLGPKGKAAEVRTLADVESIVPANGGYTITYVNPVSRGEQTTISARRVIVSAGSIGSTTLLLKMRKYGKLTQLSPALGKGWCGNGDLEGTALKTDHDIVPTNGPVITTAIEYRFQPYPDGFAHGMVIQDAGFPSFISWFVIGRFASASAFMRVIKFMVRGVVRLFNRLLSLTGLHRFRREINIGDDIAYFIDRDDFVRKSHLLLGMGRDRNDGHIELTDDDQPLIRWRMKNSKLHYNRVRREMRKIADGLGGTFLDNPLTYMNKMIAVHPLGGCPMSDSADTGVVDGNGEAYGHPGLYVVDASILPTSVGPNPSLTIAAMAERIADRFPAP</sequence>
<evidence type="ECO:0000256" key="4">
    <source>
        <dbReference type="ARBA" id="ARBA00022630"/>
    </source>
</evidence>
<accession>A0A833LZI6</accession>
<evidence type="ECO:0000256" key="2">
    <source>
        <dbReference type="ARBA" id="ARBA00010790"/>
    </source>
</evidence>
<evidence type="ECO:0000256" key="7">
    <source>
        <dbReference type="ARBA" id="ARBA00023098"/>
    </source>
</evidence>
<evidence type="ECO:0000256" key="6">
    <source>
        <dbReference type="ARBA" id="ARBA00023002"/>
    </source>
</evidence>
<evidence type="ECO:0000256" key="15">
    <source>
        <dbReference type="ARBA" id="ARBA00049778"/>
    </source>
</evidence>
<dbReference type="AlphaFoldDB" id="A0A833LZI6"/>
<dbReference type="Gene3D" id="3.30.410.10">
    <property type="entry name" value="Cholesterol Oxidase, domain 2"/>
    <property type="match status" value="1"/>
</dbReference>
<comment type="cofactor">
    <cofactor evidence="1">
        <name>FAD</name>
        <dbReference type="ChEBI" id="CHEBI:57692"/>
    </cofactor>
</comment>
<evidence type="ECO:0000256" key="5">
    <source>
        <dbReference type="ARBA" id="ARBA00022827"/>
    </source>
</evidence>
<protein>
    <recommendedName>
        <fullName evidence="14">Cholesterol oxidase</fullName>
        <ecNumber evidence="13">1.1.3.6</ecNumber>
        <ecNumber evidence="11">5.3.3.1</ecNumber>
    </recommendedName>
    <alternativeName>
        <fullName evidence="15">Cholesterol isomerase</fullName>
    </alternativeName>
</protein>
<comment type="similarity">
    <text evidence="2">Belongs to the GMC oxidoreductase family.</text>
</comment>
<evidence type="ECO:0000256" key="12">
    <source>
        <dbReference type="ARBA" id="ARBA00049645"/>
    </source>
</evidence>
<dbReference type="InterPro" id="IPR052542">
    <property type="entry name" value="Cholesterol_Oxidase"/>
</dbReference>
<keyword evidence="5" id="KW-0274">FAD</keyword>
<dbReference type="GO" id="GO:0016995">
    <property type="term" value="F:cholesterol oxidase activity"/>
    <property type="evidence" value="ECO:0007669"/>
    <property type="project" value="UniProtKB-EC"/>
</dbReference>
<evidence type="ECO:0000256" key="9">
    <source>
        <dbReference type="ARBA" id="ARBA00023221"/>
    </source>
</evidence>
<comment type="caution">
    <text evidence="17">The sequence shown here is derived from an EMBL/GenBank/DDBJ whole genome shotgun (WGS) entry which is preliminary data.</text>
</comment>
<gene>
    <name evidence="17" type="ORF">F9K24_05210</name>
</gene>
<organism evidence="17 18">
    <name type="scientific">Leptonema illini</name>
    <dbReference type="NCBI Taxonomy" id="183"/>
    <lineage>
        <taxon>Bacteria</taxon>
        <taxon>Pseudomonadati</taxon>
        <taxon>Spirochaetota</taxon>
        <taxon>Spirochaetia</taxon>
        <taxon>Leptospirales</taxon>
        <taxon>Leptospiraceae</taxon>
        <taxon>Leptonema</taxon>
    </lineage>
</organism>
<evidence type="ECO:0000259" key="16">
    <source>
        <dbReference type="Pfam" id="PF05199"/>
    </source>
</evidence>
<keyword evidence="3" id="KW-0153">Cholesterol metabolism</keyword>
<dbReference type="GO" id="GO:0004769">
    <property type="term" value="F:steroid Delta-isomerase activity"/>
    <property type="evidence" value="ECO:0007669"/>
    <property type="project" value="UniProtKB-EC"/>
</dbReference>
<dbReference type="InterPro" id="IPR036188">
    <property type="entry name" value="FAD/NAD-bd_sf"/>
</dbReference>
<reference evidence="17 18" key="1">
    <citation type="submission" date="2019-10" db="EMBL/GenBank/DDBJ databases">
        <title>Extracellular Electron Transfer in a Candidatus Methanoperedens spp. Enrichment Culture.</title>
        <authorList>
            <person name="Berger S."/>
            <person name="Rangel Shaw D."/>
            <person name="Berben T."/>
            <person name="In 'T Zandt M."/>
            <person name="Frank J."/>
            <person name="Reimann J."/>
            <person name="Jetten M.S.M."/>
            <person name="Welte C.U."/>
        </authorList>
    </citation>
    <scope>NUCLEOTIDE SEQUENCE [LARGE SCALE GENOMIC DNA]</scope>
    <source>
        <strain evidence="17">SB12</strain>
    </source>
</reference>
<dbReference type="PANTHER" id="PTHR47470">
    <property type="entry name" value="CHOLESTEROL OXIDASE"/>
    <property type="match status" value="1"/>
</dbReference>
<dbReference type="Pfam" id="PF05199">
    <property type="entry name" value="GMC_oxred_C"/>
    <property type="match status" value="1"/>
</dbReference>
<keyword evidence="10" id="KW-0413">Isomerase</keyword>
<keyword evidence="6" id="KW-0560">Oxidoreductase</keyword>
<dbReference type="Gene3D" id="3.50.50.60">
    <property type="entry name" value="FAD/NAD(P)-binding domain"/>
    <property type="match status" value="3"/>
</dbReference>
<evidence type="ECO:0000256" key="1">
    <source>
        <dbReference type="ARBA" id="ARBA00001974"/>
    </source>
</evidence>
<evidence type="ECO:0000256" key="10">
    <source>
        <dbReference type="ARBA" id="ARBA00023235"/>
    </source>
</evidence>
<evidence type="ECO:0000313" key="17">
    <source>
        <dbReference type="EMBL" id="KAB2933869.1"/>
    </source>
</evidence>
<dbReference type="EC" id="1.1.3.6" evidence="13"/>
<dbReference type="PANTHER" id="PTHR47470:SF1">
    <property type="entry name" value="FAD-DEPENDENT OXIDOREDUCTASE 2 FAD BINDING DOMAIN-CONTAINING PROTEIN"/>
    <property type="match status" value="1"/>
</dbReference>
<dbReference type="GO" id="GO:0008203">
    <property type="term" value="P:cholesterol metabolic process"/>
    <property type="evidence" value="ECO:0007669"/>
    <property type="project" value="UniProtKB-KW"/>
</dbReference>
<keyword evidence="9" id="KW-0753">Steroid metabolism</keyword>
<evidence type="ECO:0000256" key="3">
    <source>
        <dbReference type="ARBA" id="ARBA00022548"/>
    </source>
</evidence>
<dbReference type="InterPro" id="IPR007867">
    <property type="entry name" value="GMC_OxRtase_C"/>
</dbReference>
<dbReference type="EMBL" id="WBUI01000004">
    <property type="protein sequence ID" value="KAB2933869.1"/>
    <property type="molecule type" value="Genomic_DNA"/>
</dbReference>
<keyword evidence="8" id="KW-1207">Sterol metabolism</keyword>
<evidence type="ECO:0000256" key="13">
    <source>
        <dbReference type="ARBA" id="ARBA00049723"/>
    </source>
</evidence>
<evidence type="ECO:0000256" key="14">
    <source>
        <dbReference type="ARBA" id="ARBA00049744"/>
    </source>
</evidence>
<comment type="pathway">
    <text evidence="12">Steroid metabolism; cholesterol degradation.</text>
</comment>
<dbReference type="Proteomes" id="UP000460298">
    <property type="component" value="Unassembled WGS sequence"/>
</dbReference>
<proteinExistence type="inferred from homology"/>
<dbReference type="SUPFAM" id="SSF51905">
    <property type="entry name" value="FAD/NAD(P)-binding domain"/>
    <property type="match status" value="1"/>
</dbReference>
<keyword evidence="7" id="KW-0443">Lipid metabolism</keyword>
<evidence type="ECO:0000256" key="11">
    <source>
        <dbReference type="ARBA" id="ARBA00038856"/>
    </source>
</evidence>
<feature type="domain" description="Glucose-methanol-choline oxidoreductase C-terminal" evidence="16">
    <location>
        <begin position="437"/>
        <end position="548"/>
    </location>
</feature>
<dbReference type="EC" id="5.3.3.1" evidence="11"/>
<name>A0A833LZI6_9LEPT</name>
<keyword evidence="4" id="KW-0285">Flavoprotein</keyword>
<evidence type="ECO:0000256" key="8">
    <source>
        <dbReference type="ARBA" id="ARBA00023166"/>
    </source>
</evidence>